<gene>
    <name evidence="2" type="ORF">Syun_014376</name>
</gene>
<keyword evidence="1" id="KW-1133">Transmembrane helix</keyword>
<keyword evidence="1" id="KW-0812">Transmembrane</keyword>
<keyword evidence="3" id="KW-1185">Reference proteome</keyword>
<sequence length="58" mass="6704">MVWVGVALLYASFSKFVMCFIVIISICNICLFVELKTPQYKSLGQKKKTPRSREFLLD</sequence>
<dbReference type="AlphaFoldDB" id="A0AAP0JKA4"/>
<reference evidence="2 3" key="1">
    <citation type="submission" date="2024-01" db="EMBL/GenBank/DDBJ databases">
        <title>Genome assemblies of Stephania.</title>
        <authorList>
            <person name="Yang L."/>
        </authorList>
    </citation>
    <scope>NUCLEOTIDE SEQUENCE [LARGE SCALE GENOMIC DNA]</scope>
    <source>
        <strain evidence="2">YNDBR</strain>
        <tissue evidence="2">Leaf</tissue>
    </source>
</reference>
<dbReference type="EMBL" id="JBBNAF010000006">
    <property type="protein sequence ID" value="KAK9135046.1"/>
    <property type="molecule type" value="Genomic_DNA"/>
</dbReference>
<keyword evidence="1" id="KW-0472">Membrane</keyword>
<protein>
    <submittedName>
        <fullName evidence="2">Uncharacterized protein</fullName>
    </submittedName>
</protein>
<feature type="transmembrane region" description="Helical" evidence="1">
    <location>
        <begin position="12"/>
        <end position="33"/>
    </location>
</feature>
<accession>A0AAP0JKA4</accession>
<comment type="caution">
    <text evidence="2">The sequence shown here is derived from an EMBL/GenBank/DDBJ whole genome shotgun (WGS) entry which is preliminary data.</text>
</comment>
<name>A0AAP0JKA4_9MAGN</name>
<evidence type="ECO:0000313" key="3">
    <source>
        <dbReference type="Proteomes" id="UP001420932"/>
    </source>
</evidence>
<evidence type="ECO:0000256" key="1">
    <source>
        <dbReference type="SAM" id="Phobius"/>
    </source>
</evidence>
<organism evidence="2 3">
    <name type="scientific">Stephania yunnanensis</name>
    <dbReference type="NCBI Taxonomy" id="152371"/>
    <lineage>
        <taxon>Eukaryota</taxon>
        <taxon>Viridiplantae</taxon>
        <taxon>Streptophyta</taxon>
        <taxon>Embryophyta</taxon>
        <taxon>Tracheophyta</taxon>
        <taxon>Spermatophyta</taxon>
        <taxon>Magnoliopsida</taxon>
        <taxon>Ranunculales</taxon>
        <taxon>Menispermaceae</taxon>
        <taxon>Menispermoideae</taxon>
        <taxon>Cissampelideae</taxon>
        <taxon>Stephania</taxon>
    </lineage>
</organism>
<dbReference type="Proteomes" id="UP001420932">
    <property type="component" value="Unassembled WGS sequence"/>
</dbReference>
<proteinExistence type="predicted"/>
<evidence type="ECO:0000313" key="2">
    <source>
        <dbReference type="EMBL" id="KAK9135046.1"/>
    </source>
</evidence>